<name>A0A9P5LDP6_9HYPO</name>
<protein>
    <submittedName>
        <fullName evidence="1">Uncharacterized protein</fullName>
    </submittedName>
</protein>
<dbReference type="Proteomes" id="UP000722485">
    <property type="component" value="Unassembled WGS sequence"/>
</dbReference>
<proteinExistence type="predicted"/>
<dbReference type="AlphaFoldDB" id="A0A9P5LDP6"/>
<dbReference type="EMBL" id="JAANBB010000039">
    <property type="protein sequence ID" value="KAF7553904.1"/>
    <property type="molecule type" value="Genomic_DNA"/>
</dbReference>
<accession>A0A9P5LDP6</accession>
<keyword evidence="2" id="KW-1185">Reference proteome</keyword>
<sequence length="227" mass="25467">MKSQKSQKSPRAREVTREGIQIRHPGAVKPMNALYQPEERVEPVGGSAFITVDDDSSRATTGAALRRPNMPAWHSRLEGPLTPPQWAAGQRRSGSCASPAQAWLLDWRAWATAVVPCDSLHQSSTRYSTRYYEHSAQFRYFLLAPSPHNTRREKRPGPRRQPHAGRDIVDEYENGICSVVWGEDPVGVPRGITSQLSPTRYHHAIILCMEYAWSWAGELAGELARGR</sequence>
<evidence type="ECO:0000313" key="2">
    <source>
        <dbReference type="Proteomes" id="UP000722485"/>
    </source>
</evidence>
<reference evidence="1" key="1">
    <citation type="submission" date="2020-03" db="EMBL/GenBank/DDBJ databases">
        <title>Draft Genome Sequence of Cylindrodendrum hubeiense.</title>
        <authorList>
            <person name="Buettner E."/>
            <person name="Kellner H."/>
        </authorList>
    </citation>
    <scope>NUCLEOTIDE SEQUENCE</scope>
    <source>
        <strain evidence="1">IHI 201604</strain>
    </source>
</reference>
<organism evidence="1 2">
    <name type="scientific">Cylindrodendrum hubeiense</name>
    <dbReference type="NCBI Taxonomy" id="595255"/>
    <lineage>
        <taxon>Eukaryota</taxon>
        <taxon>Fungi</taxon>
        <taxon>Dikarya</taxon>
        <taxon>Ascomycota</taxon>
        <taxon>Pezizomycotina</taxon>
        <taxon>Sordariomycetes</taxon>
        <taxon>Hypocreomycetidae</taxon>
        <taxon>Hypocreales</taxon>
        <taxon>Nectriaceae</taxon>
        <taxon>Cylindrodendrum</taxon>
    </lineage>
</organism>
<evidence type="ECO:0000313" key="1">
    <source>
        <dbReference type="EMBL" id="KAF7553904.1"/>
    </source>
</evidence>
<comment type="caution">
    <text evidence="1">The sequence shown here is derived from an EMBL/GenBank/DDBJ whole genome shotgun (WGS) entry which is preliminary data.</text>
</comment>
<gene>
    <name evidence="1" type="ORF">G7Z17_g3302</name>
</gene>